<accession>A0A9W8P3I0</accession>
<protein>
    <submittedName>
        <fullName evidence="4">Uncharacterized protein</fullName>
    </submittedName>
</protein>
<keyword evidence="3" id="KW-0812">Transmembrane</keyword>
<evidence type="ECO:0000256" key="2">
    <source>
        <dbReference type="SAM" id="MobiDB-lite"/>
    </source>
</evidence>
<evidence type="ECO:0000256" key="1">
    <source>
        <dbReference type="SAM" id="Coils"/>
    </source>
</evidence>
<keyword evidence="5" id="KW-1185">Reference proteome</keyword>
<feature type="transmembrane region" description="Helical" evidence="3">
    <location>
        <begin position="427"/>
        <end position="451"/>
    </location>
</feature>
<feature type="coiled-coil region" evidence="1">
    <location>
        <begin position="262"/>
        <end position="310"/>
    </location>
</feature>
<gene>
    <name evidence="4" type="ORF">DFH05DRAFT_1534209</name>
</gene>
<dbReference type="PANTHER" id="PTHR42032:SF1">
    <property type="entry name" value="YALI0E30679P"/>
    <property type="match status" value="1"/>
</dbReference>
<keyword evidence="1" id="KW-0175">Coiled coil</keyword>
<sequence>MNILDRAHSLSTLNHNSSVEKGKNSPVEMQSPQNAHGSDNDEVEEAGPTDGEYETESESSRTEGNGSPGRSGFTQRKRDDEGKSYTSNSEHVGHRSLTHQPARARSWYEFDLAVVAALVSPVGQWLTGGDHIKNLLLVMLLVFYLHQIIEIPWTLYHNARPRVRSHSSGLPAAEDFYARRATSELRFLEFCFLSFATVSPFLGAYLLRYVTFTITGQDILSWFSLGLFVLATGVRPWSHLIQRFDQRITDLHDIVHYHSSVKEGVSDEVAEMKQQLERLHGQTQEMQKSMSKLKKKLERETNEVFDYVDEQVEPIEKMAKQHEKALEYVLQLPASLLGPRPSKSSSAPKTLSPNASSSSLSLKHLYSPNHSGPSSPILTKLETIHEAIYEGMEAGTNRRKSINIVNPNTPKTVIVKSPSSKSNVPPIVLRPFFVVVSLMTLPMLVFVHAVYAATYPFRWCFRIFLRLMGLENVALQLYNACLPSVRGNFVFKSTSD</sequence>
<evidence type="ECO:0000256" key="3">
    <source>
        <dbReference type="SAM" id="Phobius"/>
    </source>
</evidence>
<name>A0A9W8P3I0_9AGAR</name>
<feature type="transmembrane region" description="Helical" evidence="3">
    <location>
        <begin position="219"/>
        <end position="237"/>
    </location>
</feature>
<feature type="compositionally biased region" description="Polar residues" evidence="2">
    <location>
        <begin position="27"/>
        <end position="37"/>
    </location>
</feature>
<evidence type="ECO:0000313" key="4">
    <source>
        <dbReference type="EMBL" id="KAJ3746252.1"/>
    </source>
</evidence>
<dbReference type="Proteomes" id="UP001142393">
    <property type="component" value="Unassembled WGS sequence"/>
</dbReference>
<feature type="transmembrane region" description="Helical" evidence="3">
    <location>
        <begin position="187"/>
        <end position="207"/>
    </location>
</feature>
<keyword evidence="3" id="KW-1133">Transmembrane helix</keyword>
<feature type="compositionally biased region" description="Low complexity" evidence="2">
    <location>
        <begin position="351"/>
        <end position="367"/>
    </location>
</feature>
<dbReference type="EMBL" id="JANVFU010000004">
    <property type="protein sequence ID" value="KAJ3746252.1"/>
    <property type="molecule type" value="Genomic_DNA"/>
</dbReference>
<feature type="region of interest" description="Disordered" evidence="2">
    <location>
        <begin position="339"/>
        <end position="374"/>
    </location>
</feature>
<evidence type="ECO:0000313" key="5">
    <source>
        <dbReference type="Proteomes" id="UP001142393"/>
    </source>
</evidence>
<comment type="caution">
    <text evidence="4">The sequence shown here is derived from an EMBL/GenBank/DDBJ whole genome shotgun (WGS) entry which is preliminary data.</text>
</comment>
<dbReference type="PANTHER" id="PTHR42032">
    <property type="entry name" value="YALI0E30679P"/>
    <property type="match status" value="1"/>
</dbReference>
<keyword evidence="3" id="KW-0472">Membrane</keyword>
<feature type="region of interest" description="Disordered" evidence="2">
    <location>
        <begin position="1"/>
        <end position="97"/>
    </location>
</feature>
<feature type="compositionally biased region" description="Acidic residues" evidence="2">
    <location>
        <begin position="40"/>
        <end position="57"/>
    </location>
</feature>
<reference evidence="4 5" key="1">
    <citation type="journal article" date="2023" name="Proc. Natl. Acad. Sci. U.S.A.">
        <title>A global phylogenomic analysis of the shiitake genus Lentinula.</title>
        <authorList>
            <person name="Sierra-Patev S."/>
            <person name="Min B."/>
            <person name="Naranjo-Ortiz M."/>
            <person name="Looney B."/>
            <person name="Konkel Z."/>
            <person name="Slot J.C."/>
            <person name="Sakamoto Y."/>
            <person name="Steenwyk J.L."/>
            <person name="Rokas A."/>
            <person name="Carro J."/>
            <person name="Camarero S."/>
            <person name="Ferreira P."/>
            <person name="Molpeceres G."/>
            <person name="Ruiz-Duenas F.J."/>
            <person name="Serrano A."/>
            <person name="Henrissat B."/>
            <person name="Drula E."/>
            <person name="Hughes K.W."/>
            <person name="Mata J.L."/>
            <person name="Ishikawa N.K."/>
            <person name="Vargas-Isla R."/>
            <person name="Ushijima S."/>
            <person name="Smith C.A."/>
            <person name="Donoghue J."/>
            <person name="Ahrendt S."/>
            <person name="Andreopoulos W."/>
            <person name="He G."/>
            <person name="LaButti K."/>
            <person name="Lipzen A."/>
            <person name="Ng V."/>
            <person name="Riley R."/>
            <person name="Sandor L."/>
            <person name="Barry K."/>
            <person name="Martinez A.T."/>
            <person name="Xiao Y."/>
            <person name="Gibbons J.G."/>
            <person name="Terashima K."/>
            <person name="Grigoriev I.V."/>
            <person name="Hibbett D."/>
        </authorList>
    </citation>
    <scope>NUCLEOTIDE SEQUENCE [LARGE SCALE GENOMIC DNA]</scope>
    <source>
        <strain evidence="4 5">TFB7810</strain>
    </source>
</reference>
<dbReference type="AlphaFoldDB" id="A0A9W8P3I0"/>
<feature type="transmembrane region" description="Helical" evidence="3">
    <location>
        <begin position="132"/>
        <end position="156"/>
    </location>
</feature>
<organism evidence="4 5">
    <name type="scientific">Lentinula detonsa</name>
    <dbReference type="NCBI Taxonomy" id="2804962"/>
    <lineage>
        <taxon>Eukaryota</taxon>
        <taxon>Fungi</taxon>
        <taxon>Dikarya</taxon>
        <taxon>Basidiomycota</taxon>
        <taxon>Agaricomycotina</taxon>
        <taxon>Agaricomycetes</taxon>
        <taxon>Agaricomycetidae</taxon>
        <taxon>Agaricales</taxon>
        <taxon>Marasmiineae</taxon>
        <taxon>Omphalotaceae</taxon>
        <taxon>Lentinula</taxon>
    </lineage>
</organism>
<proteinExistence type="predicted"/>